<dbReference type="eggNOG" id="COG0456">
    <property type="taxonomic scope" value="Bacteria"/>
</dbReference>
<dbReference type="HOGENOM" id="CLU_115862_2_0_9"/>
<dbReference type="InterPro" id="IPR000182">
    <property type="entry name" value="GNAT_dom"/>
</dbReference>
<accession>R3U5Q0</accession>
<comment type="caution">
    <text evidence="2">The sequence shown here is derived from an EMBL/GenBank/DDBJ whole genome shotgun (WGS) entry which is preliminary data.</text>
</comment>
<reference evidence="2 3" key="1">
    <citation type="submission" date="2013-02" db="EMBL/GenBank/DDBJ databases">
        <title>The Genome Sequence of Enterococcus phoeniculicola BAA-412.</title>
        <authorList>
            <consortium name="The Broad Institute Genome Sequencing Platform"/>
            <consortium name="The Broad Institute Genome Sequencing Center for Infectious Disease"/>
            <person name="Earl A.M."/>
            <person name="Gilmore M.S."/>
            <person name="Lebreton F."/>
            <person name="Walker B."/>
            <person name="Young S.K."/>
            <person name="Zeng Q."/>
            <person name="Gargeya S."/>
            <person name="Fitzgerald M."/>
            <person name="Haas B."/>
            <person name="Abouelleil A."/>
            <person name="Alvarado L."/>
            <person name="Arachchi H.M."/>
            <person name="Berlin A.M."/>
            <person name="Chapman S.B."/>
            <person name="Dewar J."/>
            <person name="Goldberg J."/>
            <person name="Griggs A."/>
            <person name="Gujja S."/>
            <person name="Hansen M."/>
            <person name="Howarth C."/>
            <person name="Imamovic A."/>
            <person name="Larimer J."/>
            <person name="McCowan C."/>
            <person name="Murphy C."/>
            <person name="Neiman D."/>
            <person name="Pearson M."/>
            <person name="Priest M."/>
            <person name="Roberts A."/>
            <person name="Saif S."/>
            <person name="Shea T."/>
            <person name="Sisk P."/>
            <person name="Sykes S."/>
            <person name="Wortman J."/>
            <person name="Nusbaum C."/>
            <person name="Birren B."/>
        </authorList>
    </citation>
    <scope>NUCLEOTIDE SEQUENCE [LARGE SCALE GENOMIC DNA]</scope>
    <source>
        <strain evidence="2 3">ATCC BAA-412</strain>
    </source>
</reference>
<keyword evidence="3" id="KW-1185">Reference proteome</keyword>
<proteinExistence type="predicted"/>
<dbReference type="InterPro" id="IPR016181">
    <property type="entry name" value="Acyl_CoA_acyltransferase"/>
</dbReference>
<dbReference type="PROSITE" id="PS51186">
    <property type="entry name" value="GNAT"/>
    <property type="match status" value="1"/>
</dbReference>
<evidence type="ECO:0000259" key="1">
    <source>
        <dbReference type="PROSITE" id="PS51186"/>
    </source>
</evidence>
<dbReference type="Proteomes" id="UP000013785">
    <property type="component" value="Unassembled WGS sequence"/>
</dbReference>
<gene>
    <name evidence="2" type="ORF">UC3_00288</name>
</gene>
<dbReference type="PATRIC" id="fig|1158610.3.peg.262"/>
<dbReference type="Pfam" id="PF00583">
    <property type="entry name" value="Acetyltransf_1"/>
    <property type="match status" value="1"/>
</dbReference>
<name>R3U5Q0_9ENTE</name>
<dbReference type="Gene3D" id="3.40.630.30">
    <property type="match status" value="1"/>
</dbReference>
<organism evidence="2 3">
    <name type="scientific">Enterococcus phoeniculicola ATCC BAA-412</name>
    <dbReference type="NCBI Taxonomy" id="1158610"/>
    <lineage>
        <taxon>Bacteria</taxon>
        <taxon>Bacillati</taxon>
        <taxon>Bacillota</taxon>
        <taxon>Bacilli</taxon>
        <taxon>Lactobacillales</taxon>
        <taxon>Enterococcaceae</taxon>
        <taxon>Enterococcus</taxon>
    </lineage>
</organism>
<feature type="domain" description="N-acetyltransferase" evidence="1">
    <location>
        <begin position="3"/>
        <end position="139"/>
    </location>
</feature>
<dbReference type="AlphaFoldDB" id="R3U5Q0"/>
<dbReference type="CDD" id="cd04301">
    <property type="entry name" value="NAT_SF"/>
    <property type="match status" value="1"/>
</dbReference>
<evidence type="ECO:0000313" key="2">
    <source>
        <dbReference type="EMBL" id="EOL48738.1"/>
    </source>
</evidence>
<dbReference type="OrthoDB" id="9787920at2"/>
<dbReference type="GO" id="GO:0016747">
    <property type="term" value="F:acyltransferase activity, transferring groups other than amino-acyl groups"/>
    <property type="evidence" value="ECO:0007669"/>
    <property type="project" value="InterPro"/>
</dbReference>
<protein>
    <recommendedName>
        <fullName evidence="1">N-acetyltransferase domain-containing protein</fullName>
    </recommendedName>
</protein>
<evidence type="ECO:0000313" key="3">
    <source>
        <dbReference type="Proteomes" id="UP000013785"/>
    </source>
</evidence>
<dbReference type="RefSeq" id="WP_010766964.1">
    <property type="nucleotide sequence ID" value="NZ_ASWE01000004.1"/>
</dbReference>
<dbReference type="SUPFAM" id="SSF55729">
    <property type="entry name" value="Acyl-CoA N-acyltransferases (Nat)"/>
    <property type="match status" value="1"/>
</dbReference>
<sequence>MYDAIKLATEDDINKLEEEISLFNKSKKKVIQNKEYKQFAYVLTENEEIIAGCIGFSSLYYIGYIDSLWVKEERRGEGFGSSLLEKMESEMRNYGCHTCHLETFDFQAPNFYKKNGYKSFGALEYKKIGLKEFFFYKEL</sequence>
<dbReference type="STRING" id="154621.RV11_GL003232"/>
<dbReference type="EMBL" id="AJAT01000007">
    <property type="protein sequence ID" value="EOL48738.1"/>
    <property type="molecule type" value="Genomic_DNA"/>
</dbReference>